<dbReference type="OMA" id="FRILRCI"/>
<feature type="non-terminal residue" evidence="6">
    <location>
        <position position="375"/>
    </location>
</feature>
<dbReference type="Proteomes" id="UP000009022">
    <property type="component" value="Unassembled WGS sequence"/>
</dbReference>
<dbReference type="SUPFAM" id="SSF53756">
    <property type="entry name" value="UDP-Glycosyltransferase/glycogen phosphorylase"/>
    <property type="match status" value="1"/>
</dbReference>
<evidence type="ECO:0000256" key="3">
    <source>
        <dbReference type="ARBA" id="ARBA00022679"/>
    </source>
</evidence>
<dbReference type="PANTHER" id="PTHR48043:SF145">
    <property type="entry name" value="FI06409P-RELATED"/>
    <property type="match status" value="1"/>
</dbReference>
<dbReference type="RefSeq" id="XP_002111033.1">
    <property type="nucleotide sequence ID" value="XM_002110997.1"/>
</dbReference>
<dbReference type="Gene3D" id="3.40.50.2000">
    <property type="entry name" value="Glycogen Phosphorylase B"/>
    <property type="match status" value="1"/>
</dbReference>
<dbReference type="FunCoup" id="B3RSD5">
    <property type="interactions" value="307"/>
</dbReference>
<accession>B3RSD5</accession>
<keyword evidence="7" id="KW-1185">Reference proteome</keyword>
<dbReference type="FunFam" id="3.40.50.2000:FF:000021">
    <property type="entry name" value="UDP-glucuronosyltransferase"/>
    <property type="match status" value="1"/>
</dbReference>
<dbReference type="STRING" id="10228.B3RSD5"/>
<evidence type="ECO:0000313" key="6">
    <source>
        <dbReference type="EMBL" id="EDV27037.1"/>
    </source>
</evidence>
<dbReference type="PANTHER" id="PTHR48043">
    <property type="entry name" value="EG:EG0003.4 PROTEIN-RELATED"/>
    <property type="match status" value="1"/>
</dbReference>
<comment type="subcellular location">
    <subcellularLocation>
        <location evidence="5">Membrane</location>
        <topology evidence="5">Single-pass membrane protein</topology>
    </subcellularLocation>
</comment>
<keyword evidence="5" id="KW-0812">Transmembrane</keyword>
<feature type="transmembrane region" description="Helical" evidence="5">
    <location>
        <begin position="338"/>
        <end position="360"/>
    </location>
</feature>
<gene>
    <name evidence="6" type="ORF">TRIADDRAFT_2420</name>
</gene>
<dbReference type="GO" id="GO:0008194">
    <property type="term" value="F:UDP-glycosyltransferase activity"/>
    <property type="evidence" value="ECO:0000318"/>
    <property type="project" value="GO_Central"/>
</dbReference>
<evidence type="ECO:0000256" key="5">
    <source>
        <dbReference type="RuleBase" id="RU362059"/>
    </source>
</evidence>
<feature type="non-terminal residue" evidence="6">
    <location>
        <position position="1"/>
    </location>
</feature>
<dbReference type="InterPro" id="IPR050271">
    <property type="entry name" value="UDP-glycosyltransferase"/>
</dbReference>
<keyword evidence="5" id="KW-1133">Transmembrane helix</keyword>
<dbReference type="EC" id="2.4.1.17" evidence="5"/>
<dbReference type="InterPro" id="IPR035595">
    <property type="entry name" value="UDP_glycos_trans_CS"/>
</dbReference>
<dbReference type="Pfam" id="PF00201">
    <property type="entry name" value="UDPGT"/>
    <property type="match status" value="1"/>
</dbReference>
<evidence type="ECO:0000313" key="7">
    <source>
        <dbReference type="Proteomes" id="UP000009022"/>
    </source>
</evidence>
<dbReference type="KEGG" id="tad:TRIADDRAFT_2420"/>
<dbReference type="GO" id="GO:0016020">
    <property type="term" value="C:membrane"/>
    <property type="evidence" value="ECO:0007669"/>
    <property type="project" value="UniProtKB-SubCell"/>
</dbReference>
<dbReference type="HOGENOM" id="CLU_012949_2_0_1"/>
<evidence type="ECO:0000256" key="4">
    <source>
        <dbReference type="RuleBase" id="RU003718"/>
    </source>
</evidence>
<dbReference type="AlphaFoldDB" id="B3RSD5"/>
<evidence type="ECO:0000256" key="1">
    <source>
        <dbReference type="ARBA" id="ARBA00009995"/>
    </source>
</evidence>
<dbReference type="PhylomeDB" id="B3RSD5"/>
<organism evidence="6 7">
    <name type="scientific">Trichoplax adhaerens</name>
    <name type="common">Trichoplax reptans</name>
    <dbReference type="NCBI Taxonomy" id="10228"/>
    <lineage>
        <taxon>Eukaryota</taxon>
        <taxon>Metazoa</taxon>
        <taxon>Placozoa</taxon>
        <taxon>Uniplacotomia</taxon>
        <taxon>Trichoplacea</taxon>
        <taxon>Trichoplacidae</taxon>
        <taxon>Trichoplax</taxon>
    </lineage>
</organism>
<dbReference type="GO" id="GO:0015020">
    <property type="term" value="F:glucuronosyltransferase activity"/>
    <property type="evidence" value="ECO:0007669"/>
    <property type="project" value="UniProtKB-EC"/>
</dbReference>
<dbReference type="EMBL" id="DS985243">
    <property type="protein sequence ID" value="EDV27037.1"/>
    <property type="molecule type" value="Genomic_DNA"/>
</dbReference>
<dbReference type="InterPro" id="IPR002213">
    <property type="entry name" value="UDP_glucos_trans"/>
</dbReference>
<dbReference type="eggNOG" id="KOG1192">
    <property type="taxonomic scope" value="Eukaryota"/>
</dbReference>
<comment type="similarity">
    <text evidence="1 4">Belongs to the UDP-glycosyltransferase family.</text>
</comment>
<keyword evidence="2 4" id="KW-0328">Glycosyltransferase</keyword>
<dbReference type="CDD" id="cd03784">
    <property type="entry name" value="GT1_Gtf-like"/>
    <property type="match status" value="1"/>
</dbReference>
<keyword evidence="3 4" id="KW-0808">Transferase</keyword>
<comment type="catalytic activity">
    <reaction evidence="5">
        <text>glucuronate acceptor + UDP-alpha-D-glucuronate = acceptor beta-D-glucuronoside + UDP + H(+)</text>
        <dbReference type="Rhea" id="RHEA:21032"/>
        <dbReference type="ChEBI" id="CHEBI:15378"/>
        <dbReference type="ChEBI" id="CHEBI:58052"/>
        <dbReference type="ChEBI" id="CHEBI:58223"/>
        <dbReference type="ChEBI" id="CHEBI:132367"/>
        <dbReference type="ChEBI" id="CHEBI:132368"/>
        <dbReference type="EC" id="2.4.1.17"/>
    </reaction>
</comment>
<dbReference type="OrthoDB" id="5835829at2759"/>
<proteinExistence type="inferred from homology"/>
<protein>
    <recommendedName>
        <fullName evidence="5">UDP-glucuronosyltransferase</fullName>
        <ecNumber evidence="5">2.4.1.17</ecNumber>
    </recommendedName>
</protein>
<evidence type="ECO:0000256" key="2">
    <source>
        <dbReference type="ARBA" id="ARBA00022676"/>
    </source>
</evidence>
<keyword evidence="5" id="KW-0472">Membrane</keyword>
<dbReference type="GeneID" id="6752246"/>
<dbReference type="CTD" id="6752246"/>
<sequence length="375" mass="42356">YDLVISDRMFMCNTLFAQAIGKQNVLYSTGGFGLRRGVLGNPYPLSYVPQMSTTFTPEMNLLQRCINVLVYLIGEIVYRVMFDPMTENLMRKFNISTHLSGADLDNTPSLVLLPVDFALEYPRPVLPNVKIVGPLTPRPASPLPSDLEKFVNESPQVVLVSFGTILDGLSDEKIAILLEAFNKLPYKILWKSKNVDLKTGKNVKIVKWFPQNDLLGHNNVVAFVTHCGHNSMYEAAYHGVPVIGMPVFGDQPDNLQQLLRRGVAVGLNTGNLTVDGVINAIKTVVTDDRYSRKMKELSVVIKSRPRTPLQTAADWIDYVLISNGAKHLRVEKYNLNFIQYYLIDVCFVILSIIYIIFKIFQFICRKCCRRQSKSK</sequence>
<dbReference type="InParanoid" id="B3RSD5"/>
<dbReference type="PROSITE" id="PS00375">
    <property type="entry name" value="UDPGT"/>
    <property type="match status" value="1"/>
</dbReference>
<reference evidence="6 7" key="1">
    <citation type="journal article" date="2008" name="Nature">
        <title>The Trichoplax genome and the nature of placozoans.</title>
        <authorList>
            <person name="Srivastava M."/>
            <person name="Begovic E."/>
            <person name="Chapman J."/>
            <person name="Putnam N.H."/>
            <person name="Hellsten U."/>
            <person name="Kawashima T."/>
            <person name="Kuo A."/>
            <person name="Mitros T."/>
            <person name="Salamov A."/>
            <person name="Carpenter M.L."/>
            <person name="Signorovitch A.Y."/>
            <person name="Moreno M.A."/>
            <person name="Kamm K."/>
            <person name="Grimwood J."/>
            <person name="Schmutz J."/>
            <person name="Shapiro H."/>
            <person name="Grigoriev I.V."/>
            <person name="Buss L.W."/>
            <person name="Schierwater B."/>
            <person name="Dellaporta S.L."/>
            <person name="Rokhsar D.S."/>
        </authorList>
    </citation>
    <scope>NUCLEOTIDE SEQUENCE [LARGE SCALE GENOMIC DNA]</scope>
    <source>
        <strain evidence="6 7">Grell-BS-1999</strain>
    </source>
</reference>
<name>B3RSD5_TRIAD</name>